<name>A0A5B2VVL1_9BACT</name>
<dbReference type="Pfam" id="PF12705">
    <property type="entry name" value="PDDEXK_1"/>
    <property type="match status" value="1"/>
</dbReference>
<dbReference type="InterPro" id="IPR050534">
    <property type="entry name" value="Coronavir_polyprotein_1ab"/>
</dbReference>
<dbReference type="PROSITE" id="PS51192">
    <property type="entry name" value="HELICASE_ATP_BIND_1"/>
    <property type="match status" value="1"/>
</dbReference>
<organism evidence="7 8">
    <name type="scientific">Chitinophaga agrisoli</name>
    <dbReference type="NCBI Taxonomy" id="2607653"/>
    <lineage>
        <taxon>Bacteria</taxon>
        <taxon>Pseudomonadati</taxon>
        <taxon>Bacteroidota</taxon>
        <taxon>Chitinophagia</taxon>
        <taxon>Chitinophagales</taxon>
        <taxon>Chitinophagaceae</taxon>
        <taxon>Chitinophaga</taxon>
    </lineage>
</organism>
<keyword evidence="5" id="KW-0067">ATP-binding</keyword>
<protein>
    <submittedName>
        <fullName evidence="7">ATP-dependent helicase</fullName>
    </submittedName>
</protein>
<dbReference type="InterPro" id="IPR027417">
    <property type="entry name" value="P-loop_NTPase"/>
</dbReference>
<gene>
    <name evidence="7" type="ORF">F0L74_09560</name>
</gene>
<dbReference type="SUPFAM" id="SSF52540">
    <property type="entry name" value="P-loop containing nucleoside triphosphate hydrolases"/>
    <property type="match status" value="1"/>
</dbReference>
<dbReference type="InterPro" id="IPR047187">
    <property type="entry name" value="SF1_C_Upf1"/>
</dbReference>
<evidence type="ECO:0000256" key="4">
    <source>
        <dbReference type="ARBA" id="ARBA00022806"/>
    </source>
</evidence>
<dbReference type="Gene3D" id="3.40.50.300">
    <property type="entry name" value="P-loop containing nucleotide triphosphate hydrolases"/>
    <property type="match status" value="2"/>
</dbReference>
<evidence type="ECO:0000256" key="2">
    <source>
        <dbReference type="ARBA" id="ARBA00022741"/>
    </source>
</evidence>
<evidence type="ECO:0000256" key="1">
    <source>
        <dbReference type="ARBA" id="ARBA00007913"/>
    </source>
</evidence>
<feature type="domain" description="Helicase ATP-binding" evidence="6">
    <location>
        <begin position="681"/>
        <end position="854"/>
    </location>
</feature>
<dbReference type="GO" id="GO:0043139">
    <property type="term" value="F:5'-3' DNA helicase activity"/>
    <property type="evidence" value="ECO:0007669"/>
    <property type="project" value="TreeGrafter"/>
</dbReference>
<dbReference type="InterPro" id="IPR011604">
    <property type="entry name" value="PDDEXK-like_dom_sf"/>
</dbReference>
<dbReference type="Pfam" id="PF13087">
    <property type="entry name" value="AAA_12"/>
    <property type="match status" value="1"/>
</dbReference>
<sequence>MSSPNAGYAEKFLNELDLITSVAGNTGDRFTQVHTTFRKLIIHITNREKRAFGNFYARFRYILMELPFSEQETRNLNAFRRLPGLGVKIALHDEMVSQGVMLVKRILYRLQHQPVPAQAGYIEDYFSRMIPRATPAQQRDIHVLCTACSAVEVEDGLKYFTLSAYDLDDMEGVLAIEIREHQSGNATIDFTYIRDLIAADSILSLKNMSNKGKNHYTTRYDSILVLEPDFLMDVTSIGECFNQFGANEDTFFLGKLVENLPGAAALKGTIVGACLDEFICNNEKGLDEVFDDAQRDNALKAAYLGRQEMQEIRRSVKAEHSGNIRMLVKEEAVHKVWVEPTYFSAQYGLQGRLDMLAIDQAKGSRNIIELKSGGPSDPEMSIAWANHKMQVVGYDLLLKSTYGEERKGTNAVFYSKCTISPYRNIVTEHREWHVMLRLRNKIVSKLYAFSRDDYRFLGKIKEYGVSGLSKFSEHELQRFQALYDPTRIATQYYQALAAFTVREMINAKVGHLLREEEDTNNGFAAFWKDNADYKKETFRIISHLRIVGKKVPKGHILLQMSEPMTHAFRKGDLVILYPETENCLAQHILKGSIEALNQDHITISIHNKQTYYAYFDEFEYWGVEPDLYERNFWSVISSLFNVLAASERKKRLILGHDAPVFTDRSYALPATLSADQYMALKDALSADDYYLLQGPPGTGKTSTFLVNYLRYTLQEGKGPVFVLAFTNAAVEGICQQLKHPRDGKPIRYLRVGSKYVEDDQLFAMQIADEKDPDVWRQIAQSHTVIVTTVASFQNNLLLLQRLYPFKQVVVDEASQLTEAQLAGVLSVFDKFVLIGDHKQLPSVVTQDDRLCITAEEGYLWKLGIRDFRVSLFERLFRNAYDKKWTTAYGQLTNHYRMHQQIAELISRHYLKPLLPGKEEQQDISAPYQLNPDNPFYPVSKSRTVFIETKNGSGLKRNPAEARIVSQLVSMLHGQAGLQLKDIGIITPFRAQIAEIKSLLPAHWLEEEELMIDTVERFQGNEKRVIIFSTTVSSPKQAGSIQSIAHDDSGMTDRKLLVGLSRAITQVIVLGSAEAVGWTAAYRELISDVKRNGGYVTMSSFT</sequence>
<evidence type="ECO:0000313" key="7">
    <source>
        <dbReference type="EMBL" id="KAA2242764.1"/>
    </source>
</evidence>
<dbReference type="InterPro" id="IPR041679">
    <property type="entry name" value="DNA2/NAM7-like_C"/>
</dbReference>
<proteinExistence type="inferred from homology"/>
<dbReference type="InterPro" id="IPR014001">
    <property type="entry name" value="Helicase_ATP-bd"/>
</dbReference>
<keyword evidence="2" id="KW-0547">Nucleotide-binding</keyword>
<dbReference type="Proteomes" id="UP000324611">
    <property type="component" value="Unassembled WGS sequence"/>
</dbReference>
<dbReference type="GO" id="GO:0005524">
    <property type="term" value="F:ATP binding"/>
    <property type="evidence" value="ECO:0007669"/>
    <property type="project" value="UniProtKB-KW"/>
</dbReference>
<dbReference type="EMBL" id="VUOC01000002">
    <property type="protein sequence ID" value="KAA2242764.1"/>
    <property type="molecule type" value="Genomic_DNA"/>
</dbReference>
<accession>A0A5B2VVL1</accession>
<dbReference type="PANTHER" id="PTHR43788">
    <property type="entry name" value="DNA2/NAM7 HELICASE FAMILY MEMBER"/>
    <property type="match status" value="1"/>
</dbReference>
<dbReference type="InterPro" id="IPR041677">
    <property type="entry name" value="DNA2/NAM7_AAA_11"/>
</dbReference>
<dbReference type="Pfam" id="PF13086">
    <property type="entry name" value="AAA_11"/>
    <property type="match status" value="2"/>
</dbReference>
<keyword evidence="4 7" id="KW-0347">Helicase</keyword>
<keyword evidence="8" id="KW-1185">Reference proteome</keyword>
<dbReference type="Gene3D" id="3.90.320.10">
    <property type="match status" value="1"/>
</dbReference>
<dbReference type="AlphaFoldDB" id="A0A5B2VVL1"/>
<dbReference type="CDD" id="cd18808">
    <property type="entry name" value="SF1_C_Upf1"/>
    <property type="match status" value="1"/>
</dbReference>
<dbReference type="GO" id="GO:0016787">
    <property type="term" value="F:hydrolase activity"/>
    <property type="evidence" value="ECO:0007669"/>
    <property type="project" value="UniProtKB-KW"/>
</dbReference>
<evidence type="ECO:0000259" key="6">
    <source>
        <dbReference type="PROSITE" id="PS51192"/>
    </source>
</evidence>
<dbReference type="InterPro" id="IPR038726">
    <property type="entry name" value="PDDEXK_AddAB-type"/>
</dbReference>
<dbReference type="PANTHER" id="PTHR43788:SF8">
    <property type="entry name" value="DNA-BINDING PROTEIN SMUBP-2"/>
    <property type="match status" value="1"/>
</dbReference>
<evidence type="ECO:0000256" key="3">
    <source>
        <dbReference type="ARBA" id="ARBA00022801"/>
    </source>
</evidence>
<reference evidence="7 8" key="1">
    <citation type="submission" date="2019-09" db="EMBL/GenBank/DDBJ databases">
        <title>Chitinophaga ginsengihumi sp. nov., isolated from soil of ginseng rhizosphere.</title>
        <authorList>
            <person name="Lee J."/>
        </authorList>
    </citation>
    <scope>NUCLEOTIDE SEQUENCE [LARGE SCALE GENOMIC DNA]</scope>
    <source>
        <strain evidence="7 8">BN140078</strain>
    </source>
</reference>
<evidence type="ECO:0000313" key="8">
    <source>
        <dbReference type="Proteomes" id="UP000324611"/>
    </source>
</evidence>
<comment type="caution">
    <text evidence="7">The sequence shown here is derived from an EMBL/GenBank/DDBJ whole genome shotgun (WGS) entry which is preliminary data.</text>
</comment>
<keyword evidence="3" id="KW-0378">Hydrolase</keyword>
<evidence type="ECO:0000256" key="5">
    <source>
        <dbReference type="ARBA" id="ARBA00022840"/>
    </source>
</evidence>
<comment type="similarity">
    <text evidence="1">Belongs to the DNA2/NAM7 helicase family.</text>
</comment>
<reference evidence="7 8" key="2">
    <citation type="submission" date="2019-09" db="EMBL/GenBank/DDBJ databases">
        <authorList>
            <person name="Jin C."/>
        </authorList>
    </citation>
    <scope>NUCLEOTIDE SEQUENCE [LARGE SCALE GENOMIC DNA]</scope>
    <source>
        <strain evidence="7 8">BN140078</strain>
    </source>
</reference>
<dbReference type="SMART" id="SM00487">
    <property type="entry name" value="DEXDc"/>
    <property type="match status" value="1"/>
</dbReference>